<feature type="domain" description="ShKT" evidence="10">
    <location>
        <begin position="106"/>
        <end position="142"/>
    </location>
</feature>
<dbReference type="PROSITE" id="PS51864">
    <property type="entry name" value="ASTACIN"/>
    <property type="match status" value="1"/>
</dbReference>
<evidence type="ECO:0000259" key="11">
    <source>
        <dbReference type="PROSITE" id="PS51864"/>
    </source>
</evidence>
<proteinExistence type="predicted"/>
<dbReference type="Pfam" id="PF01400">
    <property type="entry name" value="Astacin"/>
    <property type="match status" value="1"/>
</dbReference>
<dbReference type="InterPro" id="IPR024079">
    <property type="entry name" value="MetalloPept_cat_dom_sf"/>
</dbReference>
<gene>
    <name evidence="12" type="ORF">SVUK_LOCUS15909</name>
</gene>
<dbReference type="SUPFAM" id="SSF55486">
    <property type="entry name" value="Metalloproteases ('zincins'), catalytic domain"/>
    <property type="match status" value="1"/>
</dbReference>
<dbReference type="OrthoDB" id="291007at2759"/>
<evidence type="ECO:0000256" key="3">
    <source>
        <dbReference type="ARBA" id="ARBA00022723"/>
    </source>
</evidence>
<evidence type="ECO:0000256" key="1">
    <source>
        <dbReference type="ARBA" id="ARBA00002657"/>
    </source>
</evidence>
<dbReference type="Proteomes" id="UP000270094">
    <property type="component" value="Unassembled WGS sequence"/>
</dbReference>
<dbReference type="Gene3D" id="1.10.10.1940">
    <property type="match status" value="1"/>
</dbReference>
<keyword evidence="5 9" id="KW-0862">Zinc</keyword>
<keyword evidence="7" id="KW-0865">Zymogen</keyword>
<evidence type="ECO:0000259" key="10">
    <source>
        <dbReference type="PROSITE" id="PS51670"/>
    </source>
</evidence>
<dbReference type="AlphaFoldDB" id="A0A3P7J6P3"/>
<feature type="domain" description="Peptidase M12A" evidence="11">
    <location>
        <begin position="1"/>
        <end position="92"/>
    </location>
</feature>
<dbReference type="EC" id="3.4.24.-" evidence="9"/>
<evidence type="ECO:0000256" key="9">
    <source>
        <dbReference type="RuleBase" id="RU361183"/>
    </source>
</evidence>
<evidence type="ECO:0000313" key="12">
    <source>
        <dbReference type="EMBL" id="VDM80911.1"/>
    </source>
</evidence>
<dbReference type="Pfam" id="PF01549">
    <property type="entry name" value="ShK"/>
    <property type="match status" value="1"/>
</dbReference>
<dbReference type="SMART" id="SM00254">
    <property type="entry name" value="ShKT"/>
    <property type="match status" value="1"/>
</dbReference>
<keyword evidence="2 9" id="KW-0645">Protease</keyword>
<dbReference type="PANTHER" id="PTHR10127">
    <property type="entry name" value="DISCOIDIN, CUB, EGF, LAMININ , AND ZINC METALLOPROTEASE DOMAIN CONTAINING"/>
    <property type="match status" value="1"/>
</dbReference>
<name>A0A3P7J6P3_STRVU</name>
<evidence type="ECO:0000256" key="8">
    <source>
        <dbReference type="PROSITE-ProRule" id="PRU01005"/>
    </source>
</evidence>
<comment type="cofactor">
    <cofactor evidence="9">
        <name>Zn(2+)</name>
        <dbReference type="ChEBI" id="CHEBI:29105"/>
    </cofactor>
    <text evidence="9">Binds 1 zinc ion per subunit.</text>
</comment>
<keyword evidence="13" id="KW-1185">Reference proteome</keyword>
<dbReference type="EMBL" id="UYYB01110684">
    <property type="protein sequence ID" value="VDM80911.1"/>
    <property type="molecule type" value="Genomic_DNA"/>
</dbReference>
<dbReference type="PRINTS" id="PR00480">
    <property type="entry name" value="ASTACIN"/>
</dbReference>
<evidence type="ECO:0000256" key="2">
    <source>
        <dbReference type="ARBA" id="ARBA00022670"/>
    </source>
</evidence>
<evidence type="ECO:0000313" key="13">
    <source>
        <dbReference type="Proteomes" id="UP000270094"/>
    </source>
</evidence>
<dbReference type="PROSITE" id="PS51670">
    <property type="entry name" value="SHKT"/>
    <property type="match status" value="1"/>
</dbReference>
<comment type="function">
    <text evidence="1">Metalloprotease.</text>
</comment>
<dbReference type="GO" id="GO:0006508">
    <property type="term" value="P:proteolysis"/>
    <property type="evidence" value="ECO:0007669"/>
    <property type="project" value="UniProtKB-KW"/>
</dbReference>
<comment type="caution">
    <text evidence="8">Lacks conserved residue(s) required for the propagation of feature annotation.</text>
</comment>
<dbReference type="GO" id="GO:0046872">
    <property type="term" value="F:metal ion binding"/>
    <property type="evidence" value="ECO:0007669"/>
    <property type="project" value="UniProtKB-KW"/>
</dbReference>
<dbReference type="InterPro" id="IPR001506">
    <property type="entry name" value="Peptidase_M12A"/>
</dbReference>
<dbReference type="FunFam" id="1.10.10.1940:FF:000004">
    <property type="entry name" value="Metalloendopeptidase"/>
    <property type="match status" value="1"/>
</dbReference>
<sequence>MDRDKHLTIDWSNINPQHYDYFVVADSKMFTTYGIKYDYGSIMHYNAYTGAVNIAKPTMIPKVNQEQNLALLGQRDGMSAADIAILNKMYCIPILKAKAFFFPADCDDTNVYCGAWALKELCNHPNHKGWMIKNCRKSCDFCTSGQ</sequence>
<dbReference type="Gene3D" id="3.40.390.10">
    <property type="entry name" value="Collagenase (Catalytic Domain)"/>
    <property type="match status" value="1"/>
</dbReference>
<evidence type="ECO:0000256" key="6">
    <source>
        <dbReference type="ARBA" id="ARBA00023049"/>
    </source>
</evidence>
<keyword evidence="4 9" id="KW-0378">Hydrolase</keyword>
<accession>A0A3P7J6P3</accession>
<evidence type="ECO:0000256" key="5">
    <source>
        <dbReference type="ARBA" id="ARBA00022833"/>
    </source>
</evidence>
<protein>
    <recommendedName>
        <fullName evidence="9">Metalloendopeptidase</fullName>
        <ecNumber evidence="9">3.4.24.-</ecNumber>
    </recommendedName>
</protein>
<keyword evidence="3 9" id="KW-0479">Metal-binding</keyword>
<dbReference type="GO" id="GO:0004222">
    <property type="term" value="F:metalloendopeptidase activity"/>
    <property type="evidence" value="ECO:0007669"/>
    <property type="project" value="UniProtKB-UniRule"/>
</dbReference>
<dbReference type="PANTHER" id="PTHR10127:SF802">
    <property type="entry name" value="ZINC METALLOPROTEINASE NAS-10"/>
    <property type="match status" value="1"/>
</dbReference>
<evidence type="ECO:0000256" key="7">
    <source>
        <dbReference type="ARBA" id="ARBA00023145"/>
    </source>
</evidence>
<reference evidence="12 13" key="1">
    <citation type="submission" date="2018-11" db="EMBL/GenBank/DDBJ databases">
        <authorList>
            <consortium name="Pathogen Informatics"/>
        </authorList>
    </citation>
    <scope>NUCLEOTIDE SEQUENCE [LARGE SCALE GENOMIC DNA]</scope>
</reference>
<keyword evidence="6 9" id="KW-0482">Metalloprotease</keyword>
<dbReference type="InterPro" id="IPR003582">
    <property type="entry name" value="ShKT_dom"/>
</dbReference>
<evidence type="ECO:0000256" key="4">
    <source>
        <dbReference type="ARBA" id="ARBA00022801"/>
    </source>
</evidence>
<organism evidence="12 13">
    <name type="scientific">Strongylus vulgaris</name>
    <name type="common">Blood worm</name>
    <dbReference type="NCBI Taxonomy" id="40348"/>
    <lineage>
        <taxon>Eukaryota</taxon>
        <taxon>Metazoa</taxon>
        <taxon>Ecdysozoa</taxon>
        <taxon>Nematoda</taxon>
        <taxon>Chromadorea</taxon>
        <taxon>Rhabditida</taxon>
        <taxon>Rhabditina</taxon>
        <taxon>Rhabditomorpha</taxon>
        <taxon>Strongyloidea</taxon>
        <taxon>Strongylidae</taxon>
        <taxon>Strongylus</taxon>
    </lineage>
</organism>